<sequence length="124" mass="13874">PKSPNLNPLDYFFWRHLKVASCEAIRKTPDIFGDGQKTLHEACDKSLIDIIQLLKVEIVIGIGNYAEKRAQLAVQTGGLPVQVIVLRHPSPRAVGNQNWKEIAKKRLNELGLLKYFDKASTAVV</sequence>
<evidence type="ECO:0000313" key="6">
    <source>
        <dbReference type="Proteomes" id="UP000078541"/>
    </source>
</evidence>
<dbReference type="Gene3D" id="3.40.470.10">
    <property type="entry name" value="Uracil-DNA glycosylase-like domain"/>
    <property type="match status" value="1"/>
</dbReference>
<evidence type="ECO:0000313" key="5">
    <source>
        <dbReference type="EMBL" id="KYN43376.1"/>
    </source>
</evidence>
<dbReference type="InterPro" id="IPR039134">
    <property type="entry name" value="SMUG1"/>
</dbReference>
<keyword evidence="3" id="KW-0238">DNA-binding</keyword>
<dbReference type="STRING" id="34720.A0A195FSF9"/>
<keyword evidence="4" id="KW-0234">DNA repair</keyword>
<dbReference type="GO" id="GO:0000703">
    <property type="term" value="F:oxidized pyrimidine nucleobase lesion DNA N-glycosylase activity"/>
    <property type="evidence" value="ECO:0007669"/>
    <property type="project" value="TreeGrafter"/>
</dbReference>
<accession>A0A195FSF9</accession>
<organism evidence="5 6">
    <name type="scientific">Trachymyrmex septentrionalis</name>
    <dbReference type="NCBI Taxonomy" id="34720"/>
    <lineage>
        <taxon>Eukaryota</taxon>
        <taxon>Metazoa</taxon>
        <taxon>Ecdysozoa</taxon>
        <taxon>Arthropoda</taxon>
        <taxon>Hexapoda</taxon>
        <taxon>Insecta</taxon>
        <taxon>Pterygota</taxon>
        <taxon>Neoptera</taxon>
        <taxon>Endopterygota</taxon>
        <taxon>Hymenoptera</taxon>
        <taxon>Apocrita</taxon>
        <taxon>Aculeata</taxon>
        <taxon>Formicoidea</taxon>
        <taxon>Formicidae</taxon>
        <taxon>Myrmicinae</taxon>
        <taxon>Trachymyrmex</taxon>
    </lineage>
</organism>
<dbReference type="InterPro" id="IPR036895">
    <property type="entry name" value="Uracil-DNA_glycosylase-like_sf"/>
</dbReference>
<evidence type="ECO:0000256" key="3">
    <source>
        <dbReference type="ARBA" id="ARBA00023125"/>
    </source>
</evidence>
<dbReference type="GO" id="GO:0017065">
    <property type="term" value="F:single-strand selective uracil DNA N-glycosylase activity"/>
    <property type="evidence" value="ECO:0007669"/>
    <property type="project" value="InterPro"/>
</dbReference>
<proteinExistence type="predicted"/>
<dbReference type="GO" id="GO:0003677">
    <property type="term" value="F:DNA binding"/>
    <property type="evidence" value="ECO:0007669"/>
    <property type="project" value="UniProtKB-KW"/>
</dbReference>
<dbReference type="PANTHER" id="PTHR13235:SF2">
    <property type="entry name" value="SINGLE-STRAND SELECTIVE MONOFUNCTIONAL URACIL DNA GLYCOSYLASE"/>
    <property type="match status" value="1"/>
</dbReference>
<dbReference type="SUPFAM" id="SSF52141">
    <property type="entry name" value="Uracil-DNA glycosylase-like"/>
    <property type="match status" value="1"/>
</dbReference>
<dbReference type="Proteomes" id="UP000078541">
    <property type="component" value="Unassembled WGS sequence"/>
</dbReference>
<keyword evidence="6" id="KW-1185">Reference proteome</keyword>
<keyword evidence="2" id="KW-0378">Hydrolase</keyword>
<dbReference type="PANTHER" id="PTHR13235">
    <property type="entry name" value="SINGLE-STRAND SELECTIVE MONOFUNCTIONAL URACIL DNA GLYCOSYLASE"/>
    <property type="match status" value="1"/>
</dbReference>
<dbReference type="GO" id="GO:0006284">
    <property type="term" value="P:base-excision repair"/>
    <property type="evidence" value="ECO:0007669"/>
    <property type="project" value="InterPro"/>
</dbReference>
<reference evidence="5 6" key="1">
    <citation type="submission" date="2016-03" db="EMBL/GenBank/DDBJ databases">
        <title>Trachymyrmex septentrionalis WGS genome.</title>
        <authorList>
            <person name="Nygaard S."/>
            <person name="Hu H."/>
            <person name="Boomsma J."/>
            <person name="Zhang G."/>
        </authorList>
    </citation>
    <scope>NUCLEOTIDE SEQUENCE [LARGE SCALE GENOMIC DNA]</scope>
    <source>
        <strain evidence="5">Tsep2-gDNA-1</strain>
        <tissue evidence="5">Whole body</tissue>
    </source>
</reference>
<evidence type="ECO:0000256" key="4">
    <source>
        <dbReference type="ARBA" id="ARBA00023204"/>
    </source>
</evidence>
<keyword evidence="1" id="KW-0227">DNA damage</keyword>
<evidence type="ECO:0000256" key="1">
    <source>
        <dbReference type="ARBA" id="ARBA00022763"/>
    </source>
</evidence>
<feature type="non-terminal residue" evidence="5">
    <location>
        <position position="1"/>
    </location>
</feature>
<dbReference type="AlphaFoldDB" id="A0A195FSF9"/>
<gene>
    <name evidence="5" type="ORF">ALC56_02102</name>
</gene>
<protein>
    <submittedName>
        <fullName evidence="5">Single-strand selective monofunctional uracil DNA glycosylase</fullName>
    </submittedName>
</protein>
<evidence type="ECO:0000256" key="2">
    <source>
        <dbReference type="ARBA" id="ARBA00022801"/>
    </source>
</evidence>
<dbReference type="EMBL" id="KQ981280">
    <property type="protein sequence ID" value="KYN43376.1"/>
    <property type="molecule type" value="Genomic_DNA"/>
</dbReference>
<name>A0A195FSF9_9HYME</name>